<accession>A0A7W4XXM5</accession>
<name>A0A7W4XXM5_KINRA</name>
<proteinExistence type="predicted"/>
<dbReference type="EMBL" id="JACHVY010000001">
    <property type="protein sequence ID" value="MBB2901399.1"/>
    <property type="molecule type" value="Genomic_DNA"/>
</dbReference>
<evidence type="ECO:0000313" key="1">
    <source>
        <dbReference type="EMBL" id="MBB2901399.1"/>
    </source>
</evidence>
<dbReference type="Proteomes" id="UP000533269">
    <property type="component" value="Unassembled WGS sequence"/>
</dbReference>
<comment type="caution">
    <text evidence="1">The sequence shown here is derived from an EMBL/GenBank/DDBJ whole genome shotgun (WGS) entry which is preliminary data.</text>
</comment>
<reference evidence="1 2" key="2">
    <citation type="submission" date="2020-08" db="EMBL/GenBank/DDBJ databases">
        <authorList>
            <person name="Partida-Martinez L."/>
            <person name="Huntemann M."/>
            <person name="Clum A."/>
            <person name="Wang J."/>
            <person name="Palaniappan K."/>
            <person name="Ritter S."/>
            <person name="Chen I.-M."/>
            <person name="Stamatis D."/>
            <person name="Reddy T."/>
            <person name="O'Malley R."/>
            <person name="Daum C."/>
            <person name="Shapiro N."/>
            <person name="Ivanova N."/>
            <person name="Kyrpides N."/>
            <person name="Woyke T."/>
        </authorList>
    </citation>
    <scope>NUCLEOTIDE SEQUENCE [LARGE SCALE GENOMIC DNA]</scope>
    <source>
        <strain evidence="1 2">AS2.23</strain>
    </source>
</reference>
<sequence length="202" mass="21481">MLPTPTTALLAGRRPFRRPPAVPAADPAVRAYLNEQLAATTGLLEQLRRAAASEALAGERTTLLRVRREVGADRAALRAAMRRLGAPTDWTVLGASWLSARAGRLLPLLHRVPALQRATGVVTGALPTQPARAGVVEGLLVLEGVLGDLHRRAVAARLLDELAATGPADRGGPLRGLAERARAQREEVEAAHRRCAAPLLQR</sequence>
<dbReference type="AlphaFoldDB" id="A0A7W4XXM5"/>
<evidence type="ECO:0000313" key="2">
    <source>
        <dbReference type="Proteomes" id="UP000533269"/>
    </source>
</evidence>
<gene>
    <name evidence="1" type="ORF">FHR75_002187</name>
</gene>
<reference evidence="1 2" key="1">
    <citation type="submission" date="2020-08" db="EMBL/GenBank/DDBJ databases">
        <title>The Agave Microbiome: Exploring the role of microbial communities in plant adaptations to desert environments.</title>
        <authorList>
            <person name="Partida-Martinez L.P."/>
        </authorList>
    </citation>
    <scope>NUCLEOTIDE SEQUENCE [LARGE SCALE GENOMIC DNA]</scope>
    <source>
        <strain evidence="1 2">AS2.23</strain>
    </source>
</reference>
<organism evidence="1 2">
    <name type="scientific">Kineococcus radiotolerans</name>
    <dbReference type="NCBI Taxonomy" id="131568"/>
    <lineage>
        <taxon>Bacteria</taxon>
        <taxon>Bacillati</taxon>
        <taxon>Actinomycetota</taxon>
        <taxon>Actinomycetes</taxon>
        <taxon>Kineosporiales</taxon>
        <taxon>Kineosporiaceae</taxon>
        <taxon>Kineococcus</taxon>
    </lineage>
</organism>
<protein>
    <submittedName>
        <fullName evidence="1">Uncharacterized protein</fullName>
    </submittedName>
</protein>
<dbReference type="RefSeq" id="WP_183391326.1">
    <property type="nucleotide sequence ID" value="NZ_JACHVY010000001.1"/>
</dbReference>